<comment type="similarity">
    <text evidence="2">Belongs to the jagunal family.</text>
</comment>
<name>A0A672J7U8_SALFA</name>
<dbReference type="Ensembl" id="ENSSFAT00005051905.1">
    <property type="protein sequence ID" value="ENSSFAP00005050273.1"/>
    <property type="gene ID" value="ENSSFAG00005024261.1"/>
</dbReference>
<keyword evidence="6 8" id="KW-0472">Membrane</keyword>
<evidence type="ECO:0000256" key="4">
    <source>
        <dbReference type="ARBA" id="ARBA00022824"/>
    </source>
</evidence>
<comment type="subcellular location">
    <subcellularLocation>
        <location evidence="1">Endoplasmic reticulum membrane</location>
        <topology evidence="1">Multi-pass membrane protein</topology>
    </subcellularLocation>
</comment>
<evidence type="ECO:0000313" key="9">
    <source>
        <dbReference type="Ensembl" id="ENSSFAP00005050273.1"/>
    </source>
</evidence>
<keyword evidence="5 8" id="KW-1133">Transmembrane helix</keyword>
<dbReference type="InParanoid" id="A0A672J7U8"/>
<dbReference type="GO" id="GO:0005789">
    <property type="term" value="C:endoplasmic reticulum membrane"/>
    <property type="evidence" value="ECO:0007669"/>
    <property type="project" value="UniProtKB-SubCell"/>
</dbReference>
<keyword evidence="4" id="KW-0256">Endoplasmic reticulum</keyword>
<evidence type="ECO:0000256" key="2">
    <source>
        <dbReference type="ARBA" id="ARBA00008462"/>
    </source>
</evidence>
<dbReference type="Proteomes" id="UP000472267">
    <property type="component" value="Unassembled WGS sequence"/>
</dbReference>
<protein>
    <recommendedName>
        <fullName evidence="7">Protein jagunal homolog 1</fullName>
    </recommendedName>
</protein>
<sequence>MASRAGPRAAGTDGSDFQHRERVAAHYQMSAALKSEIRKLNAAHAVLWLLMVVQVTFDYLLVAHDSAAPRLVCPPYWWQYPYLLSAAPTALNLLSLRRNHTGYLVASVMGGGLLGAAPLMYGAASPTAASCGFPAVSVLYLAVIIAAQLHGWQIYYSKRLLTSGTTARRSRTRPRTLVLML</sequence>
<keyword evidence="10" id="KW-1185">Reference proteome</keyword>
<dbReference type="GO" id="GO:0016192">
    <property type="term" value="P:vesicle-mediated transport"/>
    <property type="evidence" value="ECO:0007669"/>
    <property type="project" value="TreeGrafter"/>
</dbReference>
<evidence type="ECO:0000256" key="3">
    <source>
        <dbReference type="ARBA" id="ARBA00022692"/>
    </source>
</evidence>
<keyword evidence="3 8" id="KW-0812">Transmembrane</keyword>
<reference evidence="9" key="2">
    <citation type="submission" date="2025-09" db="UniProtKB">
        <authorList>
            <consortium name="Ensembl"/>
        </authorList>
    </citation>
    <scope>IDENTIFICATION</scope>
</reference>
<dbReference type="PANTHER" id="PTHR20955">
    <property type="entry name" value="PROTEIN JAGUNAL HOMOLOG 1"/>
    <property type="match status" value="1"/>
</dbReference>
<evidence type="ECO:0000256" key="7">
    <source>
        <dbReference type="ARBA" id="ARBA00039548"/>
    </source>
</evidence>
<dbReference type="GO" id="GO:0038158">
    <property type="term" value="P:granulocyte colony-stimulating factor signaling pathway"/>
    <property type="evidence" value="ECO:0007669"/>
    <property type="project" value="TreeGrafter"/>
</dbReference>
<evidence type="ECO:0000256" key="1">
    <source>
        <dbReference type="ARBA" id="ARBA00004477"/>
    </source>
</evidence>
<feature type="transmembrane region" description="Helical" evidence="8">
    <location>
        <begin position="103"/>
        <end position="121"/>
    </location>
</feature>
<dbReference type="InterPro" id="IPR009787">
    <property type="entry name" value="Jagunal"/>
</dbReference>
<proteinExistence type="inferred from homology"/>
<reference evidence="9" key="1">
    <citation type="submission" date="2025-08" db="UniProtKB">
        <authorList>
            <consortium name="Ensembl"/>
        </authorList>
    </citation>
    <scope>IDENTIFICATION</scope>
</reference>
<evidence type="ECO:0000256" key="5">
    <source>
        <dbReference type="ARBA" id="ARBA00022989"/>
    </source>
</evidence>
<dbReference type="AlphaFoldDB" id="A0A672J7U8"/>
<evidence type="ECO:0000256" key="8">
    <source>
        <dbReference type="SAM" id="Phobius"/>
    </source>
</evidence>
<organism evidence="9 10">
    <name type="scientific">Salarias fasciatus</name>
    <name type="common">Jewelled blenny</name>
    <name type="synonym">Blennius fasciatus</name>
    <dbReference type="NCBI Taxonomy" id="181472"/>
    <lineage>
        <taxon>Eukaryota</taxon>
        <taxon>Metazoa</taxon>
        <taxon>Chordata</taxon>
        <taxon>Craniata</taxon>
        <taxon>Vertebrata</taxon>
        <taxon>Euteleostomi</taxon>
        <taxon>Actinopterygii</taxon>
        <taxon>Neopterygii</taxon>
        <taxon>Teleostei</taxon>
        <taxon>Neoteleostei</taxon>
        <taxon>Acanthomorphata</taxon>
        <taxon>Ovalentaria</taxon>
        <taxon>Blenniimorphae</taxon>
        <taxon>Blenniiformes</taxon>
        <taxon>Blennioidei</taxon>
        <taxon>Blenniidae</taxon>
        <taxon>Salariinae</taxon>
        <taxon>Salarias</taxon>
    </lineage>
</organism>
<dbReference type="GO" id="GO:0007029">
    <property type="term" value="P:endoplasmic reticulum organization"/>
    <property type="evidence" value="ECO:0007669"/>
    <property type="project" value="InterPro"/>
</dbReference>
<evidence type="ECO:0000313" key="10">
    <source>
        <dbReference type="Proteomes" id="UP000472267"/>
    </source>
</evidence>
<dbReference type="OMA" id="CNISYLG"/>
<feature type="transmembrane region" description="Helical" evidence="8">
    <location>
        <begin position="40"/>
        <end position="57"/>
    </location>
</feature>
<dbReference type="Pfam" id="PF07086">
    <property type="entry name" value="Jagunal"/>
    <property type="match status" value="1"/>
</dbReference>
<feature type="transmembrane region" description="Helical" evidence="8">
    <location>
        <begin position="77"/>
        <end position="96"/>
    </location>
</feature>
<feature type="transmembrane region" description="Helical" evidence="8">
    <location>
        <begin position="127"/>
        <end position="149"/>
    </location>
</feature>
<evidence type="ECO:0000256" key="6">
    <source>
        <dbReference type="ARBA" id="ARBA00023136"/>
    </source>
</evidence>
<dbReference type="PANTHER" id="PTHR20955:SF1">
    <property type="entry name" value="PROTEIN JAGUNAL HOMOLOG 1"/>
    <property type="match status" value="1"/>
</dbReference>
<accession>A0A672J7U8</accession>